<reference evidence="1 2" key="1">
    <citation type="journal article" date="2023" name="Int. J. Syst. Evol. Microbiol.">
        <title>Ligilactobacillus ubinensis sp. nov., a novel species isolated from the wild ferment of a durian fruit (Durio zibethinus).</title>
        <authorList>
            <person name="Heng Y.C."/>
            <person name="Menon N."/>
            <person name="Chen B."/>
            <person name="Loo B.Z.L."/>
            <person name="Wong G.W.J."/>
            <person name="Lim A.C.H."/>
            <person name="Silvaraju S."/>
            <person name="Kittelmann S."/>
        </authorList>
    </citation>
    <scope>NUCLEOTIDE SEQUENCE [LARGE SCALE GENOMIC DNA]</scope>
    <source>
        <strain evidence="1 2">WILCCON 0076</strain>
    </source>
</reference>
<dbReference type="RefSeq" id="WP_253361082.1">
    <property type="nucleotide sequence ID" value="NZ_JAIULA010000016.1"/>
</dbReference>
<keyword evidence="2" id="KW-1185">Reference proteome</keyword>
<dbReference type="AlphaFoldDB" id="A0A9X2FLA9"/>
<comment type="caution">
    <text evidence="1">The sequence shown here is derived from an EMBL/GenBank/DDBJ whole genome shotgun (WGS) entry which is preliminary data.</text>
</comment>
<protein>
    <submittedName>
        <fullName evidence="1">Uncharacterized protein</fullName>
    </submittedName>
</protein>
<accession>A0A9X2FLA9</accession>
<organism evidence="1 2">
    <name type="scientific">Ligilactobacillus ubinensis</name>
    <dbReference type="NCBI Taxonomy" id="2876789"/>
    <lineage>
        <taxon>Bacteria</taxon>
        <taxon>Bacillati</taxon>
        <taxon>Bacillota</taxon>
        <taxon>Bacilli</taxon>
        <taxon>Lactobacillales</taxon>
        <taxon>Lactobacillaceae</taxon>
        <taxon>Ligilactobacillus</taxon>
    </lineage>
</organism>
<gene>
    <name evidence="1" type="ORF">LB941_08230</name>
</gene>
<sequence length="159" mass="18697">MLEKIRLRKSLDQKIEVGNVIKYRTATFVIINILDIQVVDYETKQSIAVYDCLAQQYNTPDLSQEYTVMQTELCYDSNEFRQVSEVGDLIFDEETGIWVTINTILGVRFSNNKMYVTYEFTPIPEWSEQEMEKQMLKKRRSIMKLIKSKNNINESTGNK</sequence>
<evidence type="ECO:0000313" key="1">
    <source>
        <dbReference type="EMBL" id="MCP0887319.1"/>
    </source>
</evidence>
<dbReference type="EMBL" id="JAIULA010000016">
    <property type="protein sequence ID" value="MCP0887319.1"/>
    <property type="molecule type" value="Genomic_DNA"/>
</dbReference>
<evidence type="ECO:0000313" key="2">
    <source>
        <dbReference type="Proteomes" id="UP001139006"/>
    </source>
</evidence>
<name>A0A9X2FLA9_9LACO</name>
<proteinExistence type="predicted"/>
<dbReference type="Proteomes" id="UP001139006">
    <property type="component" value="Unassembled WGS sequence"/>
</dbReference>